<dbReference type="GO" id="GO:0055085">
    <property type="term" value="P:transmembrane transport"/>
    <property type="evidence" value="ECO:0007669"/>
    <property type="project" value="UniProtKB-ARBA"/>
</dbReference>
<dbReference type="GO" id="GO:0016887">
    <property type="term" value="F:ATP hydrolysis activity"/>
    <property type="evidence" value="ECO:0007669"/>
    <property type="project" value="InterPro"/>
</dbReference>
<keyword evidence="3" id="KW-0547">Nucleotide-binding</keyword>
<evidence type="ECO:0000256" key="4">
    <source>
        <dbReference type="ARBA" id="ARBA00022840"/>
    </source>
</evidence>
<dbReference type="CDD" id="cd03257">
    <property type="entry name" value="ABC_NikE_OppD_transporters"/>
    <property type="match status" value="1"/>
</dbReference>
<dbReference type="InterPro" id="IPR027417">
    <property type="entry name" value="P-loop_NTPase"/>
</dbReference>
<proteinExistence type="inferred from homology"/>
<dbReference type="PROSITE" id="PS00211">
    <property type="entry name" value="ABC_TRANSPORTER_1"/>
    <property type="match status" value="1"/>
</dbReference>
<dbReference type="PANTHER" id="PTHR43776:SF7">
    <property type="entry name" value="D,D-DIPEPTIDE TRANSPORT ATP-BINDING PROTEIN DDPF-RELATED"/>
    <property type="match status" value="1"/>
</dbReference>
<dbReference type="PANTHER" id="PTHR43776">
    <property type="entry name" value="TRANSPORT ATP-BINDING PROTEIN"/>
    <property type="match status" value="1"/>
</dbReference>
<dbReference type="RefSeq" id="WP_116755300.1">
    <property type="nucleotide sequence ID" value="NZ_JBHUEX010000001.1"/>
</dbReference>
<evidence type="ECO:0000256" key="1">
    <source>
        <dbReference type="ARBA" id="ARBA00005417"/>
    </source>
</evidence>
<feature type="domain" description="ABC transporter" evidence="5">
    <location>
        <begin position="17"/>
        <end position="261"/>
    </location>
</feature>
<evidence type="ECO:0000256" key="3">
    <source>
        <dbReference type="ARBA" id="ARBA00022741"/>
    </source>
</evidence>
<dbReference type="Proteomes" id="UP000244893">
    <property type="component" value="Unassembled WGS sequence"/>
</dbReference>
<dbReference type="GO" id="GO:0005524">
    <property type="term" value="F:ATP binding"/>
    <property type="evidence" value="ECO:0007669"/>
    <property type="project" value="UniProtKB-KW"/>
</dbReference>
<dbReference type="InterPro" id="IPR050319">
    <property type="entry name" value="ABC_transp_ATP-bind"/>
</dbReference>
<protein>
    <submittedName>
        <fullName evidence="6">ABC transporter ATP-binding protein</fullName>
    </submittedName>
</protein>
<keyword evidence="7" id="KW-1185">Reference proteome</keyword>
<comment type="caution">
    <text evidence="6">The sequence shown here is derived from an EMBL/GenBank/DDBJ whole genome shotgun (WGS) entry which is preliminary data.</text>
</comment>
<dbReference type="AlphaFoldDB" id="A0A2V1HSI7"/>
<comment type="similarity">
    <text evidence="1">Belongs to the ABC transporter superfamily.</text>
</comment>
<accession>A0A2V1HSI7</accession>
<dbReference type="Gene3D" id="3.40.50.300">
    <property type="entry name" value="P-loop containing nucleotide triphosphate hydrolases"/>
    <property type="match status" value="1"/>
</dbReference>
<dbReference type="EMBL" id="QEOP01000001">
    <property type="protein sequence ID" value="PVZ95565.1"/>
    <property type="molecule type" value="Genomic_DNA"/>
</dbReference>
<organism evidence="6 7">
    <name type="scientific">Amnibacterium flavum</name>
    <dbReference type="NCBI Taxonomy" id="2173173"/>
    <lineage>
        <taxon>Bacteria</taxon>
        <taxon>Bacillati</taxon>
        <taxon>Actinomycetota</taxon>
        <taxon>Actinomycetes</taxon>
        <taxon>Micrococcales</taxon>
        <taxon>Microbacteriaceae</taxon>
        <taxon>Amnibacterium</taxon>
    </lineage>
</organism>
<dbReference type="SMART" id="SM00382">
    <property type="entry name" value="AAA"/>
    <property type="match status" value="1"/>
</dbReference>
<gene>
    <name evidence="6" type="ORF">DDQ50_03440</name>
</gene>
<evidence type="ECO:0000313" key="6">
    <source>
        <dbReference type="EMBL" id="PVZ95565.1"/>
    </source>
</evidence>
<dbReference type="InterPro" id="IPR003593">
    <property type="entry name" value="AAA+_ATPase"/>
</dbReference>
<name>A0A2V1HSI7_9MICO</name>
<dbReference type="PROSITE" id="PS50893">
    <property type="entry name" value="ABC_TRANSPORTER_2"/>
    <property type="match status" value="1"/>
</dbReference>
<evidence type="ECO:0000256" key="2">
    <source>
        <dbReference type="ARBA" id="ARBA00022448"/>
    </source>
</evidence>
<evidence type="ECO:0000313" key="7">
    <source>
        <dbReference type="Proteomes" id="UP000244893"/>
    </source>
</evidence>
<dbReference type="OrthoDB" id="8481147at2"/>
<reference evidence="6 7" key="1">
    <citation type="submission" date="2018-05" db="EMBL/GenBank/DDBJ databases">
        <title>Amnibacterium sp. M8JJ-5, whole genome shotgun sequence.</title>
        <authorList>
            <person name="Tuo L."/>
        </authorList>
    </citation>
    <scope>NUCLEOTIDE SEQUENCE [LARGE SCALE GENOMIC DNA]</scope>
    <source>
        <strain evidence="6 7">M8JJ-5</strain>
    </source>
</reference>
<keyword evidence="2" id="KW-0813">Transport</keyword>
<evidence type="ECO:0000259" key="5">
    <source>
        <dbReference type="PROSITE" id="PS50893"/>
    </source>
</evidence>
<dbReference type="FunFam" id="3.40.50.300:FF:000016">
    <property type="entry name" value="Oligopeptide ABC transporter ATP-binding component"/>
    <property type="match status" value="1"/>
</dbReference>
<keyword evidence="4 6" id="KW-0067">ATP-binding</keyword>
<sequence length="274" mass="29918">MASETHDRPDTTEGPVLEVTGLRKVFEGRHGAQTVAVAGADFTLSAGECLAVVGESGSGKSTLARSVLRLIEPTAGSVVYRGTDLVGLDKRALRRTRRHLQMIFQDPYASLHPRQTVYRLISEPWRVHRDLMPDRPRDRVAELLDQVGMPASAIDAHPAQLSGGQRQRVSIARALGLKPDVLVLDEPVSALDVSIQAQVITLLMELQQELGLSYLFISHDLALVRLVATRVAVMYRGEFVEFGPTSEIFERPQAEYTRALLSASPALAEFGSGA</sequence>
<dbReference type="SUPFAM" id="SSF52540">
    <property type="entry name" value="P-loop containing nucleoside triphosphate hydrolases"/>
    <property type="match status" value="1"/>
</dbReference>
<dbReference type="Pfam" id="PF00005">
    <property type="entry name" value="ABC_tran"/>
    <property type="match status" value="1"/>
</dbReference>
<dbReference type="InterPro" id="IPR017871">
    <property type="entry name" value="ABC_transporter-like_CS"/>
</dbReference>
<dbReference type="InterPro" id="IPR003439">
    <property type="entry name" value="ABC_transporter-like_ATP-bd"/>
</dbReference>